<dbReference type="WBParaSite" id="nRc.2.0.1.t40400-RA">
    <property type="protein sequence ID" value="nRc.2.0.1.t40400-RA"/>
    <property type="gene ID" value="nRc.2.0.1.g40400"/>
</dbReference>
<organism evidence="3 4">
    <name type="scientific">Romanomermis culicivorax</name>
    <name type="common">Nematode worm</name>
    <dbReference type="NCBI Taxonomy" id="13658"/>
    <lineage>
        <taxon>Eukaryota</taxon>
        <taxon>Metazoa</taxon>
        <taxon>Ecdysozoa</taxon>
        <taxon>Nematoda</taxon>
        <taxon>Enoplea</taxon>
        <taxon>Dorylaimia</taxon>
        <taxon>Mermithida</taxon>
        <taxon>Mermithoidea</taxon>
        <taxon>Mermithidae</taxon>
        <taxon>Romanomermis</taxon>
    </lineage>
</organism>
<feature type="region of interest" description="Disordered" evidence="1">
    <location>
        <begin position="225"/>
        <end position="263"/>
    </location>
</feature>
<feature type="compositionally biased region" description="Polar residues" evidence="1">
    <location>
        <begin position="245"/>
        <end position="254"/>
    </location>
</feature>
<feature type="region of interest" description="Disordered" evidence="1">
    <location>
        <begin position="115"/>
        <end position="177"/>
    </location>
</feature>
<feature type="compositionally biased region" description="Basic and acidic residues" evidence="1">
    <location>
        <begin position="119"/>
        <end position="177"/>
    </location>
</feature>
<dbReference type="Proteomes" id="UP000887565">
    <property type="component" value="Unplaced"/>
</dbReference>
<dbReference type="PANTHER" id="PTHR22426:SF2">
    <property type="entry name" value="ARGININE_SERINE-RICH COILED-COIL PROTEIN 2"/>
    <property type="match status" value="1"/>
</dbReference>
<proteinExistence type="predicted"/>
<name>A0A915KQP3_ROMCU</name>
<feature type="domain" description="Small acidic protein-like" evidence="2">
    <location>
        <begin position="208"/>
        <end position="293"/>
    </location>
</feature>
<dbReference type="Pfam" id="PF15477">
    <property type="entry name" value="SMAP"/>
    <property type="match status" value="1"/>
</dbReference>
<sequence>MVMQSAERHVPASIFGAVVWAPASSADWVFRVNIVESRDKADNSENHIDKKSDVERKRSRSRSRDRNRHSAHTEDDYNKDKDRSHSTYGPWLRSLHAICNQGDGILKKSRALISSRIRSSSDRNKRDGGNYDRRDRCQNDYRRNDRRDRNFNESGRDYNNRRGGFREQKKNFQETSNKLKEQVERRKMLWKQGSQEKKVADHWSAMLSTCSDGKQAEKLKKLIGLKSSEGDGQSSEPTDARSTELSDAPTTSGLNPALSETARQRQEELFRNLNQQYEMGRMSTHTHRGLGLGFGSQMTEYTAQIQNLGNQNEPGHQ</sequence>
<accession>A0A915KQP3</accession>
<reference evidence="4" key="1">
    <citation type="submission" date="2022-11" db="UniProtKB">
        <authorList>
            <consortium name="WormBaseParasite"/>
        </authorList>
    </citation>
    <scope>IDENTIFICATION</scope>
</reference>
<dbReference type="InterPro" id="IPR028124">
    <property type="entry name" value="SMAP_dom"/>
</dbReference>
<dbReference type="PANTHER" id="PTHR22426">
    <property type="entry name" value="ARGININE_SERINE-RICH COILED-COIL PROTEIN 2"/>
    <property type="match status" value="1"/>
</dbReference>
<keyword evidence="3" id="KW-1185">Reference proteome</keyword>
<feature type="compositionally biased region" description="Basic residues" evidence="1">
    <location>
        <begin position="57"/>
        <end position="70"/>
    </location>
</feature>
<evidence type="ECO:0000313" key="4">
    <source>
        <dbReference type="WBParaSite" id="nRc.2.0.1.t40400-RA"/>
    </source>
</evidence>
<evidence type="ECO:0000313" key="3">
    <source>
        <dbReference type="Proteomes" id="UP000887565"/>
    </source>
</evidence>
<feature type="region of interest" description="Disordered" evidence="1">
    <location>
        <begin position="43"/>
        <end position="85"/>
    </location>
</feature>
<dbReference type="AlphaFoldDB" id="A0A915KQP3"/>
<evidence type="ECO:0000256" key="1">
    <source>
        <dbReference type="SAM" id="MobiDB-lite"/>
    </source>
</evidence>
<feature type="compositionally biased region" description="Basic and acidic residues" evidence="1">
    <location>
        <begin position="71"/>
        <end position="85"/>
    </location>
</feature>
<feature type="compositionally biased region" description="Basic and acidic residues" evidence="1">
    <location>
        <begin position="43"/>
        <end position="56"/>
    </location>
</feature>
<evidence type="ECO:0000259" key="2">
    <source>
        <dbReference type="Pfam" id="PF15477"/>
    </source>
</evidence>
<protein>
    <submittedName>
        <fullName evidence="4">Small acidic protein-like domain-containing protein</fullName>
    </submittedName>
</protein>